<proteinExistence type="inferred from homology"/>
<dbReference type="EMBL" id="JBBMQO010000008">
    <property type="protein sequence ID" value="MEM5502823.1"/>
    <property type="molecule type" value="Genomic_DNA"/>
</dbReference>
<evidence type="ECO:0000256" key="2">
    <source>
        <dbReference type="HAMAP-Rule" id="MF_00003"/>
    </source>
</evidence>
<comment type="subcellular location">
    <subcellularLocation>
        <location evidence="2">Cytoplasm</location>
    </subcellularLocation>
</comment>
<organism evidence="3 4">
    <name type="scientific">Ahrensia kielensis</name>
    <dbReference type="NCBI Taxonomy" id="76980"/>
    <lineage>
        <taxon>Bacteria</taxon>
        <taxon>Pseudomonadati</taxon>
        <taxon>Pseudomonadota</taxon>
        <taxon>Alphaproteobacteria</taxon>
        <taxon>Hyphomicrobiales</taxon>
        <taxon>Ahrensiaceae</taxon>
        <taxon>Ahrensia</taxon>
    </lineage>
</organism>
<sequence length="132" mass="14894">MSKTNEPNQRQLRVAENVRHALTQLIQRGDLQDPALDGVVLSITEVRMSSDLKIATAFITAFGQQDMQPIVKALAANAKFIRGRVSPQLREMKYMPSFRFRPDTSFDNFSKIDALLKSPEVARDLNDDEGED</sequence>
<dbReference type="Pfam" id="PF02033">
    <property type="entry name" value="RBFA"/>
    <property type="match status" value="1"/>
</dbReference>
<reference evidence="3 4" key="1">
    <citation type="submission" date="2024-03" db="EMBL/GenBank/DDBJ databases">
        <title>Community enrichment and isolation of bacterial strains for fucoidan degradation.</title>
        <authorList>
            <person name="Sichert A."/>
        </authorList>
    </citation>
    <scope>NUCLEOTIDE SEQUENCE [LARGE SCALE GENOMIC DNA]</scope>
    <source>
        <strain evidence="3 4">AS62</strain>
    </source>
</reference>
<dbReference type="HAMAP" id="MF_00003">
    <property type="entry name" value="RbfA"/>
    <property type="match status" value="1"/>
</dbReference>
<dbReference type="SUPFAM" id="SSF89919">
    <property type="entry name" value="Ribosome-binding factor A, RbfA"/>
    <property type="match status" value="1"/>
</dbReference>
<comment type="caution">
    <text evidence="3">The sequence shown here is derived from an EMBL/GenBank/DDBJ whole genome shotgun (WGS) entry which is preliminary data.</text>
</comment>
<comment type="function">
    <text evidence="2">One of several proteins that assist in the late maturation steps of the functional core of the 30S ribosomal subunit. Associates with free 30S ribosomal subunits (but not with 30S subunits that are part of 70S ribosomes or polysomes). Required for efficient processing of 16S rRNA. May interact with the 5'-terminal helix region of 16S rRNA.</text>
</comment>
<evidence type="ECO:0000313" key="4">
    <source>
        <dbReference type="Proteomes" id="UP001477870"/>
    </source>
</evidence>
<evidence type="ECO:0000313" key="3">
    <source>
        <dbReference type="EMBL" id="MEM5502823.1"/>
    </source>
</evidence>
<dbReference type="InterPro" id="IPR023799">
    <property type="entry name" value="RbfA_dom_sf"/>
</dbReference>
<dbReference type="Gene3D" id="3.30.300.20">
    <property type="match status" value="1"/>
</dbReference>
<name>A0ABU9T9K7_9HYPH</name>
<accession>A0ABU9T9K7</accession>
<comment type="subunit">
    <text evidence="2">Monomer. Binds 30S ribosomal subunits, but not 50S ribosomal subunits or 70S ribosomes.</text>
</comment>
<dbReference type="Proteomes" id="UP001477870">
    <property type="component" value="Unassembled WGS sequence"/>
</dbReference>
<dbReference type="InterPro" id="IPR000238">
    <property type="entry name" value="RbfA"/>
</dbReference>
<dbReference type="InterPro" id="IPR015946">
    <property type="entry name" value="KH_dom-like_a/b"/>
</dbReference>
<gene>
    <name evidence="2 3" type="primary">rbfA</name>
    <name evidence="3" type="ORF">WNY59_14620</name>
</gene>
<protein>
    <recommendedName>
        <fullName evidence="2">Ribosome-binding factor A</fullName>
    </recommendedName>
</protein>
<dbReference type="RefSeq" id="WP_018688890.1">
    <property type="nucleotide sequence ID" value="NZ_JBBMQO010000008.1"/>
</dbReference>
<keyword evidence="2" id="KW-0963">Cytoplasm</keyword>
<dbReference type="NCBIfam" id="NF001802">
    <property type="entry name" value="PRK00521.2-5"/>
    <property type="match status" value="1"/>
</dbReference>
<dbReference type="NCBIfam" id="TIGR00082">
    <property type="entry name" value="rbfA"/>
    <property type="match status" value="1"/>
</dbReference>
<dbReference type="PROSITE" id="PS01319">
    <property type="entry name" value="RBFA"/>
    <property type="match status" value="1"/>
</dbReference>
<comment type="similarity">
    <text evidence="2">Belongs to the RbfA family.</text>
</comment>
<dbReference type="InterPro" id="IPR020053">
    <property type="entry name" value="Ribosome-bd_factorA_CS"/>
</dbReference>
<evidence type="ECO:0000256" key="1">
    <source>
        <dbReference type="ARBA" id="ARBA00022517"/>
    </source>
</evidence>
<keyword evidence="4" id="KW-1185">Reference proteome</keyword>
<keyword evidence="1 2" id="KW-0690">Ribosome biogenesis</keyword>
<dbReference type="PANTHER" id="PTHR33515">
    <property type="entry name" value="RIBOSOME-BINDING FACTOR A, CHLOROPLASTIC-RELATED"/>
    <property type="match status" value="1"/>
</dbReference>
<dbReference type="PANTHER" id="PTHR33515:SF1">
    <property type="entry name" value="RIBOSOME-BINDING FACTOR A, CHLOROPLASTIC-RELATED"/>
    <property type="match status" value="1"/>
</dbReference>